<protein>
    <recommendedName>
        <fullName evidence="1">Integrase catalytic domain-containing protein</fullName>
    </recommendedName>
</protein>
<dbReference type="GO" id="GO:0015074">
    <property type="term" value="P:DNA integration"/>
    <property type="evidence" value="ECO:0007669"/>
    <property type="project" value="InterPro"/>
</dbReference>
<accession>A0AAW2K6Q6</accession>
<dbReference type="InterPro" id="IPR012337">
    <property type="entry name" value="RNaseH-like_sf"/>
</dbReference>
<dbReference type="GO" id="GO:0003676">
    <property type="term" value="F:nucleic acid binding"/>
    <property type="evidence" value="ECO:0007669"/>
    <property type="project" value="InterPro"/>
</dbReference>
<feature type="domain" description="Integrase catalytic" evidence="1">
    <location>
        <begin position="160"/>
        <end position="239"/>
    </location>
</feature>
<dbReference type="AlphaFoldDB" id="A0AAW2K6Q6"/>
<dbReference type="InterPro" id="IPR039537">
    <property type="entry name" value="Retrotran_Ty1/copia-like"/>
</dbReference>
<dbReference type="PROSITE" id="PS50994">
    <property type="entry name" value="INTEGRASE"/>
    <property type="match status" value="1"/>
</dbReference>
<organism evidence="2">
    <name type="scientific">Sesamum calycinum</name>
    <dbReference type="NCBI Taxonomy" id="2727403"/>
    <lineage>
        <taxon>Eukaryota</taxon>
        <taxon>Viridiplantae</taxon>
        <taxon>Streptophyta</taxon>
        <taxon>Embryophyta</taxon>
        <taxon>Tracheophyta</taxon>
        <taxon>Spermatophyta</taxon>
        <taxon>Magnoliopsida</taxon>
        <taxon>eudicotyledons</taxon>
        <taxon>Gunneridae</taxon>
        <taxon>Pentapetalae</taxon>
        <taxon>asterids</taxon>
        <taxon>lamiids</taxon>
        <taxon>Lamiales</taxon>
        <taxon>Pedaliaceae</taxon>
        <taxon>Sesamum</taxon>
    </lineage>
</organism>
<proteinExistence type="predicted"/>
<reference evidence="2" key="2">
    <citation type="journal article" date="2024" name="Plant">
        <title>Genomic evolution and insights into agronomic trait innovations of Sesamum species.</title>
        <authorList>
            <person name="Miao H."/>
            <person name="Wang L."/>
            <person name="Qu L."/>
            <person name="Liu H."/>
            <person name="Sun Y."/>
            <person name="Le M."/>
            <person name="Wang Q."/>
            <person name="Wei S."/>
            <person name="Zheng Y."/>
            <person name="Lin W."/>
            <person name="Duan Y."/>
            <person name="Cao H."/>
            <person name="Xiong S."/>
            <person name="Wang X."/>
            <person name="Wei L."/>
            <person name="Li C."/>
            <person name="Ma Q."/>
            <person name="Ju M."/>
            <person name="Zhao R."/>
            <person name="Li G."/>
            <person name="Mu C."/>
            <person name="Tian Q."/>
            <person name="Mei H."/>
            <person name="Zhang T."/>
            <person name="Gao T."/>
            <person name="Zhang H."/>
        </authorList>
    </citation>
    <scope>NUCLEOTIDE SEQUENCE</scope>
    <source>
        <strain evidence="2">KEN8</strain>
    </source>
</reference>
<dbReference type="Gene3D" id="3.30.420.10">
    <property type="entry name" value="Ribonuclease H-like superfamily/Ribonuclease H"/>
    <property type="match status" value="1"/>
</dbReference>
<evidence type="ECO:0000259" key="1">
    <source>
        <dbReference type="PROSITE" id="PS50994"/>
    </source>
</evidence>
<dbReference type="EMBL" id="JACGWM010000578">
    <property type="protein sequence ID" value="KAL0302329.1"/>
    <property type="molecule type" value="Genomic_DNA"/>
</dbReference>
<reference evidence="2" key="1">
    <citation type="submission" date="2020-06" db="EMBL/GenBank/DDBJ databases">
        <authorList>
            <person name="Li T."/>
            <person name="Hu X."/>
            <person name="Zhang T."/>
            <person name="Song X."/>
            <person name="Zhang H."/>
            <person name="Dai N."/>
            <person name="Sheng W."/>
            <person name="Hou X."/>
            <person name="Wei L."/>
        </authorList>
    </citation>
    <scope>NUCLEOTIDE SEQUENCE</scope>
    <source>
        <strain evidence="2">KEN8</strain>
        <tissue evidence="2">Leaf</tissue>
    </source>
</reference>
<dbReference type="InterPro" id="IPR036397">
    <property type="entry name" value="RNaseH_sf"/>
</dbReference>
<name>A0AAW2K6Q6_9LAMI</name>
<evidence type="ECO:0000313" key="2">
    <source>
        <dbReference type="EMBL" id="KAL0302329.1"/>
    </source>
</evidence>
<dbReference type="InterPro" id="IPR001584">
    <property type="entry name" value="Integrase_cat-core"/>
</dbReference>
<dbReference type="SUPFAM" id="SSF53098">
    <property type="entry name" value="Ribonuclease H-like"/>
    <property type="match status" value="1"/>
</dbReference>
<gene>
    <name evidence="2" type="ORF">Scaly_3036100</name>
</gene>
<dbReference type="PANTHER" id="PTHR42648:SF27">
    <property type="entry name" value="RNA-DIRECTED DNA POLYMERASE"/>
    <property type="match status" value="1"/>
</dbReference>
<comment type="caution">
    <text evidence="2">The sequence shown here is derived from an EMBL/GenBank/DDBJ whole genome shotgun (WGS) entry which is preliminary data.</text>
</comment>
<dbReference type="PANTHER" id="PTHR42648">
    <property type="entry name" value="TRANSPOSASE, PUTATIVE-RELATED"/>
    <property type="match status" value="1"/>
</dbReference>
<sequence length="239" mass="27289">MLSLVEKLEDLKVGLDNDTYIDVILQLLHSSYNPFIINYNMNGLDNMIHELNLCQLRGRGKRARERSSQPLPASRAPLLQLRVRAEVRLEVLSGRRQMIFACIAKERGTGRESVHNSSPTQVLEKSRKLSKDEIILKLGVGRSLLWKLLEVENQIGCKIKALRSDQGGEYLSSEFIDYLKENEILSQWTPPRMPQLNGMAERRNRTLLDMVRSTMSFTKLPPSFWGYSLETAATVERSG</sequence>